<dbReference type="SUPFAM" id="SSF53474">
    <property type="entry name" value="alpha/beta-Hydrolases"/>
    <property type="match status" value="1"/>
</dbReference>
<dbReference type="eggNOG" id="COG0412">
    <property type="taxonomic scope" value="Bacteria"/>
</dbReference>
<evidence type="ECO:0000313" key="2">
    <source>
        <dbReference type="EMBL" id="EGK73027.1"/>
    </source>
</evidence>
<dbReference type="AlphaFoldDB" id="F5R9F7"/>
<dbReference type="PANTHER" id="PTHR46623">
    <property type="entry name" value="CARBOXYMETHYLENEBUTENOLIDASE-RELATED"/>
    <property type="match status" value="1"/>
</dbReference>
<dbReference type="EMBL" id="AFHG01000030">
    <property type="protein sequence ID" value="EGK73027.1"/>
    <property type="molecule type" value="Genomic_DNA"/>
</dbReference>
<dbReference type="GO" id="GO:0016787">
    <property type="term" value="F:hydrolase activity"/>
    <property type="evidence" value="ECO:0007669"/>
    <property type="project" value="InterPro"/>
</dbReference>
<organism evidence="2 3">
    <name type="scientific">Methyloversatilis universalis (strain ATCC BAA-1314 / DSM 25237 / JCM 13912 / CCUG 52030 / FAM5)</name>
    <dbReference type="NCBI Taxonomy" id="1000565"/>
    <lineage>
        <taxon>Bacteria</taxon>
        <taxon>Pseudomonadati</taxon>
        <taxon>Pseudomonadota</taxon>
        <taxon>Betaproteobacteria</taxon>
        <taxon>Nitrosomonadales</taxon>
        <taxon>Sterolibacteriaceae</taxon>
        <taxon>Methyloversatilis</taxon>
    </lineage>
</organism>
<dbReference type="OrthoDB" id="9787933at2"/>
<name>F5R9F7_METUF</name>
<protein>
    <submittedName>
        <fullName evidence="2">Carboxymethylenebutenolidase</fullName>
    </submittedName>
</protein>
<dbReference type="PROSITE" id="PS51318">
    <property type="entry name" value="TAT"/>
    <property type="match status" value="1"/>
</dbReference>
<feature type="domain" description="Dienelactone hydrolase" evidence="1">
    <location>
        <begin position="59"/>
        <end position="280"/>
    </location>
</feature>
<dbReference type="InterPro" id="IPR051049">
    <property type="entry name" value="Dienelactone_hydrolase-like"/>
</dbReference>
<comment type="caution">
    <text evidence="2">The sequence shown here is derived from an EMBL/GenBank/DDBJ whole genome shotgun (WGS) entry which is preliminary data.</text>
</comment>
<evidence type="ECO:0000259" key="1">
    <source>
        <dbReference type="Pfam" id="PF01738"/>
    </source>
</evidence>
<evidence type="ECO:0000313" key="3">
    <source>
        <dbReference type="Proteomes" id="UP000005019"/>
    </source>
</evidence>
<gene>
    <name evidence="2" type="ORF">METUNv1_00865</name>
</gene>
<accession>F5R9F7</accession>
<reference evidence="2 3" key="1">
    <citation type="journal article" date="2011" name="J. Bacteriol.">
        <title>Genome sequence of Methyloversatilis universalis FAM5T, a methylotrophic representative of the order Rhodocyclales.</title>
        <authorList>
            <person name="Kittichotirat W."/>
            <person name="Good N.M."/>
            <person name="Hall R."/>
            <person name="Bringel F."/>
            <person name="Lajus A."/>
            <person name="Medigue C."/>
            <person name="Smalley N.E."/>
            <person name="Beck D."/>
            <person name="Bumgarner R."/>
            <person name="Vuilleumier S."/>
            <person name="Kalyuzhnaya M.G."/>
        </authorList>
    </citation>
    <scope>NUCLEOTIDE SEQUENCE [LARGE SCALE GENOMIC DNA]</scope>
    <source>
        <strain evidence="3">ATCC BAA-1314 / JCM 13912 / FAM5</strain>
    </source>
</reference>
<dbReference type="Gene3D" id="3.40.50.1820">
    <property type="entry name" value="alpha/beta hydrolase"/>
    <property type="match status" value="1"/>
</dbReference>
<dbReference type="Pfam" id="PF01738">
    <property type="entry name" value="DLH"/>
    <property type="match status" value="1"/>
</dbReference>
<dbReference type="STRING" id="1000565.METUNv1_00865"/>
<keyword evidence="3" id="KW-1185">Reference proteome</keyword>
<proteinExistence type="predicted"/>
<sequence length="285" mass="30794">MTDPDNPLRRDFLRGAGAAGFALAVQPVLAQQVISTPDAGLRTGVSTVAAMDGQTLPLFYARPDRSGQPPVVLVVSEIFGVHEHVRDICRRFAHAGYLAVAPELFFRQGDPSAMDNVQQILERVIARVPDAQVMADLDRCVDWAQGEGGDVARLHVTGYCWGGRITWLYAAHRPSLRSGVAWYGRLRGNASTLTPTHPMNLTEQLQAPVLGLYGGQDAGIPNADVEAMNAALAASASPAARASHIVLYPDAQHAFHADYRPSYRAADAADAWRRCLEWMNSRGGA</sequence>
<dbReference type="Proteomes" id="UP000005019">
    <property type="component" value="Unassembled WGS sequence"/>
</dbReference>
<dbReference type="InterPro" id="IPR006311">
    <property type="entry name" value="TAT_signal"/>
</dbReference>
<dbReference type="InterPro" id="IPR002925">
    <property type="entry name" value="Dienelactn_hydro"/>
</dbReference>
<dbReference type="InterPro" id="IPR029058">
    <property type="entry name" value="AB_hydrolase_fold"/>
</dbReference>
<dbReference type="PANTHER" id="PTHR46623:SF6">
    <property type="entry name" value="ALPHA_BETA-HYDROLASES SUPERFAMILY PROTEIN"/>
    <property type="match status" value="1"/>
</dbReference>